<evidence type="ECO:0000256" key="1">
    <source>
        <dbReference type="SAM" id="SignalP"/>
    </source>
</evidence>
<evidence type="ECO:0000313" key="3">
    <source>
        <dbReference type="Proteomes" id="UP000318050"/>
    </source>
</evidence>
<keyword evidence="1" id="KW-0732">Signal</keyword>
<feature type="chain" id="PRO_5021788810" evidence="1">
    <location>
        <begin position="26"/>
        <end position="124"/>
    </location>
</feature>
<comment type="caution">
    <text evidence="2">The sequence shown here is derived from an EMBL/GenBank/DDBJ whole genome shotgun (WGS) entry which is preliminary data.</text>
</comment>
<evidence type="ECO:0000313" key="2">
    <source>
        <dbReference type="EMBL" id="TWB59603.1"/>
    </source>
</evidence>
<name>A0A560IKN5_9PROT</name>
<gene>
    <name evidence="2" type="ORF">FBZ92_10736</name>
</gene>
<organism evidence="2 3">
    <name type="scientific">Nitrospirillum amazonense</name>
    <dbReference type="NCBI Taxonomy" id="28077"/>
    <lineage>
        <taxon>Bacteria</taxon>
        <taxon>Pseudomonadati</taxon>
        <taxon>Pseudomonadota</taxon>
        <taxon>Alphaproteobacteria</taxon>
        <taxon>Rhodospirillales</taxon>
        <taxon>Azospirillaceae</taxon>
        <taxon>Nitrospirillum</taxon>
    </lineage>
</organism>
<accession>A0A560IKN5</accession>
<sequence length="124" mass="12396">MRNIGALLMVAVLVGAPLAAARASAGGSSQGAAAYWSPGGGLSAGGGIPSFDASLPYQQHPGPVEPKGMTAATKARLTNVAQRVDSLIDQHKCGDAATLAKNEGGAVMADMATKICALRYSDAK</sequence>
<dbReference type="AlphaFoldDB" id="A0A560IKN5"/>
<protein>
    <submittedName>
        <fullName evidence="2">Uncharacterized protein</fullName>
    </submittedName>
</protein>
<feature type="signal peptide" evidence="1">
    <location>
        <begin position="1"/>
        <end position="25"/>
    </location>
</feature>
<dbReference type="EMBL" id="VITT01000007">
    <property type="protein sequence ID" value="TWB59603.1"/>
    <property type="molecule type" value="Genomic_DNA"/>
</dbReference>
<reference evidence="2 3" key="1">
    <citation type="submission" date="2019-06" db="EMBL/GenBank/DDBJ databases">
        <title>Genomic Encyclopedia of Type Strains, Phase IV (KMG-V): Genome sequencing to study the core and pangenomes of soil and plant-associated prokaryotes.</title>
        <authorList>
            <person name="Whitman W."/>
        </authorList>
    </citation>
    <scope>NUCLEOTIDE SEQUENCE [LARGE SCALE GENOMIC DNA]</scope>
    <source>
        <strain evidence="2 3">BR 11140</strain>
    </source>
</reference>
<proteinExistence type="predicted"/>
<dbReference type="Proteomes" id="UP000318050">
    <property type="component" value="Unassembled WGS sequence"/>
</dbReference>